<keyword evidence="2" id="KW-1185">Reference proteome</keyword>
<organism evidence="1 2">
    <name type="scientific">Exidia glandulosa HHB12029</name>
    <dbReference type="NCBI Taxonomy" id="1314781"/>
    <lineage>
        <taxon>Eukaryota</taxon>
        <taxon>Fungi</taxon>
        <taxon>Dikarya</taxon>
        <taxon>Basidiomycota</taxon>
        <taxon>Agaricomycotina</taxon>
        <taxon>Agaricomycetes</taxon>
        <taxon>Auriculariales</taxon>
        <taxon>Exidiaceae</taxon>
        <taxon>Exidia</taxon>
    </lineage>
</organism>
<dbReference type="AlphaFoldDB" id="A0A165Q4A6"/>
<name>A0A165Q4A6_EXIGL</name>
<gene>
    <name evidence="1" type="ORF">EXIGLDRAFT_319502</name>
</gene>
<dbReference type="InParanoid" id="A0A165Q4A6"/>
<accession>A0A165Q4A6</accession>
<dbReference type="EMBL" id="KV425885">
    <property type="protein sequence ID" value="KZW03057.1"/>
    <property type="molecule type" value="Genomic_DNA"/>
</dbReference>
<dbReference type="Proteomes" id="UP000077266">
    <property type="component" value="Unassembled WGS sequence"/>
</dbReference>
<proteinExistence type="predicted"/>
<sequence length="257" mass="27551">MAGTPTPRNSGFSPRWQSFLLVAPAKQIHRGAVKVTKSVAIMGDLRCGARGNPSACGRTAPLCAPALDQHHRGWLGLVTAQFRHATRACSIRMSGSLFVPASSKRRVPIASARSVDTVEKAPLSSFIVVTRVPSRVILRAMSRAAGPTSFTSRRSAAATGICALGPQYHLPLLRGTRSGRRELGRGDIVLSSASLSSMVGCPFPRFSATSCQAGWRLPSVGFSFSRLSDRQCYDICPDVERSLASCRLPILFTRAIV</sequence>
<reference evidence="1 2" key="1">
    <citation type="journal article" date="2016" name="Mol. Biol. Evol.">
        <title>Comparative Genomics of Early-Diverging Mushroom-Forming Fungi Provides Insights into the Origins of Lignocellulose Decay Capabilities.</title>
        <authorList>
            <person name="Nagy L.G."/>
            <person name="Riley R."/>
            <person name="Tritt A."/>
            <person name="Adam C."/>
            <person name="Daum C."/>
            <person name="Floudas D."/>
            <person name="Sun H."/>
            <person name="Yadav J.S."/>
            <person name="Pangilinan J."/>
            <person name="Larsson K.H."/>
            <person name="Matsuura K."/>
            <person name="Barry K."/>
            <person name="Labutti K."/>
            <person name="Kuo R."/>
            <person name="Ohm R.A."/>
            <person name="Bhattacharya S.S."/>
            <person name="Shirouzu T."/>
            <person name="Yoshinaga Y."/>
            <person name="Martin F.M."/>
            <person name="Grigoriev I.V."/>
            <person name="Hibbett D.S."/>
        </authorList>
    </citation>
    <scope>NUCLEOTIDE SEQUENCE [LARGE SCALE GENOMIC DNA]</scope>
    <source>
        <strain evidence="1 2">HHB12029</strain>
    </source>
</reference>
<evidence type="ECO:0000313" key="2">
    <source>
        <dbReference type="Proteomes" id="UP000077266"/>
    </source>
</evidence>
<protein>
    <submittedName>
        <fullName evidence="1">Uncharacterized protein</fullName>
    </submittedName>
</protein>
<evidence type="ECO:0000313" key="1">
    <source>
        <dbReference type="EMBL" id="KZW03057.1"/>
    </source>
</evidence>